<evidence type="ECO:0000313" key="4">
    <source>
        <dbReference type="Proteomes" id="UP000295536"/>
    </source>
</evidence>
<keyword evidence="5" id="KW-1185">Reference proteome</keyword>
<feature type="transmembrane region" description="Helical" evidence="1">
    <location>
        <begin position="21"/>
        <end position="41"/>
    </location>
</feature>
<dbReference type="RefSeq" id="WP_132961966.1">
    <property type="nucleotide sequence ID" value="NZ_JBKBMZ010000006.1"/>
</dbReference>
<evidence type="ECO:0008006" key="6">
    <source>
        <dbReference type="Google" id="ProtNLM"/>
    </source>
</evidence>
<dbReference type="EMBL" id="SMAH01000004">
    <property type="protein sequence ID" value="TCS98631.1"/>
    <property type="molecule type" value="Genomic_DNA"/>
</dbReference>
<name>A0A4R3LEN2_9BURK</name>
<dbReference type="OrthoDB" id="10005857at2"/>
<organism evidence="2 4">
    <name type="scientific">Tepidimonas ignava</name>
    <dbReference type="NCBI Taxonomy" id="114249"/>
    <lineage>
        <taxon>Bacteria</taxon>
        <taxon>Pseudomonadati</taxon>
        <taxon>Pseudomonadota</taxon>
        <taxon>Betaproteobacteria</taxon>
        <taxon>Burkholderiales</taxon>
        <taxon>Tepidimonas</taxon>
    </lineage>
</organism>
<accession>A0A4R3LEN2</accession>
<reference evidence="2 4" key="1">
    <citation type="submission" date="2019-03" db="EMBL/GenBank/DDBJ databases">
        <title>Genomic Encyclopedia of Type Strains, Phase IV (KMG-IV): sequencing the most valuable type-strain genomes for metagenomic binning, comparative biology and taxonomic classification.</title>
        <authorList>
            <person name="Goeker M."/>
        </authorList>
    </citation>
    <scope>NUCLEOTIDE SEQUENCE [LARGE SCALE GENOMIC DNA]</scope>
    <source>
        <strain evidence="2 4">DSM 12034</strain>
    </source>
</reference>
<keyword evidence="1" id="KW-1133">Transmembrane helix</keyword>
<evidence type="ECO:0000313" key="5">
    <source>
        <dbReference type="Proteomes" id="UP000315577"/>
    </source>
</evidence>
<comment type="caution">
    <text evidence="2">The sequence shown here is derived from an EMBL/GenBank/DDBJ whole genome shotgun (WGS) entry which is preliminary data.</text>
</comment>
<evidence type="ECO:0000256" key="1">
    <source>
        <dbReference type="SAM" id="Phobius"/>
    </source>
</evidence>
<evidence type="ECO:0000313" key="2">
    <source>
        <dbReference type="EMBL" id="TCS98631.1"/>
    </source>
</evidence>
<gene>
    <name evidence="2" type="ORF">EDC36_10453</name>
    <name evidence="3" type="ORF">Tigna_01849</name>
</gene>
<dbReference type="Proteomes" id="UP000295536">
    <property type="component" value="Unassembled WGS sequence"/>
</dbReference>
<dbReference type="EMBL" id="VJNC01000012">
    <property type="protein sequence ID" value="TSE20656.1"/>
    <property type="molecule type" value="Genomic_DNA"/>
</dbReference>
<feature type="transmembrane region" description="Helical" evidence="1">
    <location>
        <begin position="47"/>
        <end position="67"/>
    </location>
</feature>
<keyword evidence="1" id="KW-0812">Transmembrane</keyword>
<dbReference type="Proteomes" id="UP000315577">
    <property type="component" value="Unassembled WGS sequence"/>
</dbReference>
<proteinExistence type="predicted"/>
<dbReference type="AlphaFoldDB" id="A0A4R3LEN2"/>
<sequence length="155" mass="16471">MSCYAAAALHHPARAAVVPGWLSLGAAAAVLLGTLATWAWHDPGLGLAWWAGAVASLGWLAWAGWSVRCAQVGVLRWEPTPDGGGVWRWCPRQRPLGWVLGRLQALPLPGAGLLVRGVASDGRVWWLHCAPGEDGAAWRALRRALTLPGDAPVRL</sequence>
<evidence type="ECO:0000313" key="3">
    <source>
        <dbReference type="EMBL" id="TSE20656.1"/>
    </source>
</evidence>
<keyword evidence="1" id="KW-0472">Membrane</keyword>
<reference evidence="3 5" key="2">
    <citation type="submission" date="2019-07" db="EMBL/GenBank/DDBJ databases">
        <title>Tepidimonas ignava SPS-1037 draft genome.</title>
        <authorList>
            <person name="Da Costa M.S."/>
            <person name="Froufe H.J.C."/>
            <person name="Egas C."/>
            <person name="Albuquerque L."/>
        </authorList>
    </citation>
    <scope>NUCLEOTIDE SEQUENCE [LARGE SCALE GENOMIC DNA]</scope>
    <source>
        <strain evidence="3 5">SPS-1037</strain>
    </source>
</reference>
<protein>
    <recommendedName>
        <fullName evidence="6">Toxin CptA</fullName>
    </recommendedName>
</protein>